<reference evidence="6" key="1">
    <citation type="submission" date="2014-02" db="EMBL/GenBank/DDBJ databases">
        <authorList>
            <person name="Genoscope - CEA"/>
        </authorList>
    </citation>
    <scope>NUCLEOTIDE SEQUENCE</scope>
    <source>
        <strain evidence="6">LS3</strain>
    </source>
</reference>
<protein>
    <recommendedName>
        <fullName evidence="2">Probable 26S proteasome regulatory subunit p27</fullName>
    </recommendedName>
</protein>
<evidence type="ECO:0000256" key="3">
    <source>
        <dbReference type="SAM" id="Coils"/>
    </source>
</evidence>
<dbReference type="FunFam" id="2.30.42.10:FF:000107">
    <property type="entry name" value="26S proteasome non-ATPase regulatory subunit 9"/>
    <property type="match status" value="1"/>
</dbReference>
<dbReference type="InterPro" id="IPR001478">
    <property type="entry name" value="PDZ"/>
</dbReference>
<dbReference type="AlphaFoldDB" id="A0A060TAA8"/>
<keyword evidence="1" id="KW-0143">Chaperone</keyword>
<evidence type="ECO:0000259" key="5">
    <source>
        <dbReference type="SMART" id="SM00228"/>
    </source>
</evidence>
<organism evidence="6">
    <name type="scientific">Blastobotrys adeninivorans</name>
    <name type="common">Yeast</name>
    <name type="synonym">Arxula adeninivorans</name>
    <dbReference type="NCBI Taxonomy" id="409370"/>
    <lineage>
        <taxon>Eukaryota</taxon>
        <taxon>Fungi</taxon>
        <taxon>Dikarya</taxon>
        <taxon>Ascomycota</taxon>
        <taxon>Saccharomycotina</taxon>
        <taxon>Dipodascomycetes</taxon>
        <taxon>Dipodascales</taxon>
        <taxon>Trichomonascaceae</taxon>
        <taxon>Blastobotrys</taxon>
    </lineage>
</organism>
<gene>
    <name evidence="6" type="ORF">GNLVRS02_ARAD1D17116g</name>
</gene>
<dbReference type="PANTHER" id="PTHR12651">
    <property type="entry name" value="26S PROTEASOME NON-ATPASE REGULATORY SUBUNIT 9"/>
    <property type="match status" value="1"/>
</dbReference>
<dbReference type="PANTHER" id="PTHR12651:SF1">
    <property type="entry name" value="26S PROTEASOME NON-ATPASE REGULATORY SUBUNIT 9"/>
    <property type="match status" value="1"/>
</dbReference>
<dbReference type="InterPro" id="IPR036034">
    <property type="entry name" value="PDZ_sf"/>
</dbReference>
<accession>A0A060TAA8</accession>
<feature type="region of interest" description="Disordered" evidence="4">
    <location>
        <begin position="90"/>
        <end position="109"/>
    </location>
</feature>
<proteinExistence type="predicted"/>
<dbReference type="Gene3D" id="6.10.140.1710">
    <property type="match status" value="1"/>
</dbReference>
<dbReference type="Gene3D" id="2.30.42.10">
    <property type="match status" value="1"/>
</dbReference>
<feature type="coiled-coil region" evidence="3">
    <location>
        <begin position="12"/>
        <end position="80"/>
    </location>
</feature>
<reference evidence="6" key="2">
    <citation type="submission" date="2014-06" db="EMBL/GenBank/DDBJ databases">
        <title>The complete genome of Blastobotrys (Arxula) adeninivorans LS3 - a yeast of biotechnological interest.</title>
        <authorList>
            <person name="Kunze G."/>
            <person name="Gaillardin C."/>
            <person name="Czernicka M."/>
            <person name="Durrens P."/>
            <person name="Martin T."/>
            <person name="Boer E."/>
            <person name="Gabaldon T."/>
            <person name="Cruz J."/>
            <person name="Talla E."/>
            <person name="Marck C."/>
            <person name="Goffeau A."/>
            <person name="Barbe V."/>
            <person name="Baret P."/>
            <person name="Baronian K."/>
            <person name="Beier S."/>
            <person name="Bleykasten C."/>
            <person name="Bode R."/>
            <person name="Casaregola S."/>
            <person name="Despons L."/>
            <person name="Fairhead C."/>
            <person name="Giersberg M."/>
            <person name="Gierski P."/>
            <person name="Hahnel U."/>
            <person name="Hartmann A."/>
            <person name="Jankowska D."/>
            <person name="Jubin C."/>
            <person name="Jung P."/>
            <person name="Lafontaine I."/>
            <person name="Leh-Louis V."/>
            <person name="Lemaire M."/>
            <person name="Marcet-Houben M."/>
            <person name="Mascher M."/>
            <person name="Morel G."/>
            <person name="Richard G.-F."/>
            <person name="Riechen J."/>
            <person name="Sacerdot C."/>
            <person name="Sarkar A."/>
            <person name="Savel G."/>
            <person name="Schacherer J."/>
            <person name="Sherman D."/>
            <person name="Straub M.-L."/>
            <person name="Stein N."/>
            <person name="Thierry A."/>
            <person name="Trautwein-Schult A."/>
            <person name="Westhof E."/>
            <person name="Worch S."/>
            <person name="Dujon B."/>
            <person name="Souciet J.-L."/>
            <person name="Wincker P."/>
            <person name="Scholz U."/>
            <person name="Neuveglise N."/>
        </authorList>
    </citation>
    <scope>NUCLEOTIDE SEQUENCE</scope>
    <source>
        <strain evidence="6">LS3</strain>
    </source>
</reference>
<dbReference type="EMBL" id="HG937694">
    <property type="protein sequence ID" value="CDP37684.1"/>
    <property type="molecule type" value="Genomic_DNA"/>
</dbReference>
<evidence type="ECO:0000256" key="4">
    <source>
        <dbReference type="SAM" id="MobiDB-lite"/>
    </source>
</evidence>
<keyword evidence="3" id="KW-0175">Coiled coil</keyword>
<dbReference type="InterPro" id="IPR024958">
    <property type="entry name" value="GRASP_PDZ"/>
</dbReference>
<evidence type="ECO:0000313" key="6">
    <source>
        <dbReference type="EMBL" id="CDP37684.1"/>
    </source>
</evidence>
<dbReference type="SUPFAM" id="SSF50156">
    <property type="entry name" value="PDZ domain-like"/>
    <property type="match status" value="1"/>
</dbReference>
<dbReference type="InterPro" id="IPR035269">
    <property type="entry name" value="PSMD9"/>
</dbReference>
<dbReference type="PhylomeDB" id="A0A060TAA8"/>
<dbReference type="Pfam" id="PF18265">
    <property type="entry name" value="Nas2_N"/>
    <property type="match status" value="1"/>
</dbReference>
<dbReference type="SMART" id="SM00228">
    <property type="entry name" value="PDZ"/>
    <property type="match status" value="1"/>
</dbReference>
<dbReference type="GO" id="GO:0005634">
    <property type="term" value="C:nucleus"/>
    <property type="evidence" value="ECO:0007669"/>
    <property type="project" value="TreeGrafter"/>
</dbReference>
<dbReference type="InterPro" id="IPR040815">
    <property type="entry name" value="Nas2_N"/>
</dbReference>
<sequence>MNGDAPGNSERLKGLINQRSRMESELDDLVEVLASHNADMDTPLVTADGFPRSDIDVSTVRSTRAQIIRLRNDLKSVMAEIESGLHSYFSGQSMPAAGRPGAPSESEPDDANLIPFAHVNSVTPDSPAHRAGLTEGDRILKFGHANAANHNRLSLLGSIVRDNDGKEIPLILQRDEQQVRVTLIPDSSWPGRGALGCHILPL</sequence>
<feature type="domain" description="PDZ" evidence="5">
    <location>
        <begin position="87"/>
        <end position="176"/>
    </location>
</feature>
<evidence type="ECO:0000256" key="2">
    <source>
        <dbReference type="ARBA" id="ARBA00068021"/>
    </source>
</evidence>
<name>A0A060TAA8_BLAAD</name>
<dbReference type="GO" id="GO:0070682">
    <property type="term" value="P:proteasome regulatory particle assembly"/>
    <property type="evidence" value="ECO:0007669"/>
    <property type="project" value="InterPro"/>
</dbReference>
<evidence type="ECO:0000256" key="1">
    <source>
        <dbReference type="ARBA" id="ARBA00023186"/>
    </source>
</evidence>
<dbReference type="Pfam" id="PF04495">
    <property type="entry name" value="GRASP55_65"/>
    <property type="match status" value="1"/>
</dbReference>
<dbReference type="GO" id="GO:0005737">
    <property type="term" value="C:cytoplasm"/>
    <property type="evidence" value="ECO:0007669"/>
    <property type="project" value="TreeGrafter"/>
</dbReference>